<feature type="domain" description="Integrase zinc-binding" evidence="1">
    <location>
        <begin position="1"/>
        <end position="37"/>
    </location>
</feature>
<organism evidence="2 3">
    <name type="scientific">Microdochium trichocladiopsis</name>
    <dbReference type="NCBI Taxonomy" id="1682393"/>
    <lineage>
        <taxon>Eukaryota</taxon>
        <taxon>Fungi</taxon>
        <taxon>Dikarya</taxon>
        <taxon>Ascomycota</taxon>
        <taxon>Pezizomycotina</taxon>
        <taxon>Sordariomycetes</taxon>
        <taxon>Xylariomycetidae</taxon>
        <taxon>Xylariales</taxon>
        <taxon>Microdochiaceae</taxon>
        <taxon>Microdochium</taxon>
    </lineage>
</organism>
<dbReference type="Gene3D" id="1.10.340.70">
    <property type="match status" value="1"/>
</dbReference>
<keyword evidence="3" id="KW-1185">Reference proteome</keyword>
<dbReference type="InterPro" id="IPR041588">
    <property type="entry name" value="Integrase_H2C2"/>
</dbReference>
<dbReference type="Proteomes" id="UP000756346">
    <property type="component" value="Unassembled WGS sequence"/>
</dbReference>
<gene>
    <name evidence="2" type="ORF">B0I36DRAFT_241281</name>
</gene>
<sequence length="90" mass="10653">HRGRDSVYNRISKDYWWNNMYREIKEAFKACPECQKASDIKKLDPHMFSQLSDVLTTWVLDMQFMPDDNGYIAIVEARCSLSQYLEVKAI</sequence>
<dbReference type="OrthoDB" id="4779436at2759"/>
<name>A0A9P8YCU5_9PEZI</name>
<evidence type="ECO:0000313" key="2">
    <source>
        <dbReference type="EMBL" id="KAH7033743.1"/>
    </source>
</evidence>
<dbReference type="AlphaFoldDB" id="A0A9P8YCU5"/>
<comment type="caution">
    <text evidence="2">The sequence shown here is derived from an EMBL/GenBank/DDBJ whole genome shotgun (WGS) entry which is preliminary data.</text>
</comment>
<evidence type="ECO:0000313" key="3">
    <source>
        <dbReference type="Proteomes" id="UP000756346"/>
    </source>
</evidence>
<dbReference type="Pfam" id="PF17921">
    <property type="entry name" value="Integrase_H2C2"/>
    <property type="match status" value="1"/>
</dbReference>
<proteinExistence type="predicted"/>
<evidence type="ECO:0000259" key="1">
    <source>
        <dbReference type="Pfam" id="PF17921"/>
    </source>
</evidence>
<dbReference type="RefSeq" id="XP_046014575.1">
    <property type="nucleotide sequence ID" value="XM_046149832.1"/>
</dbReference>
<feature type="non-terminal residue" evidence="2">
    <location>
        <position position="1"/>
    </location>
</feature>
<protein>
    <recommendedName>
        <fullName evidence="1">Integrase zinc-binding domain-containing protein</fullName>
    </recommendedName>
</protein>
<accession>A0A9P8YCU5</accession>
<dbReference type="EMBL" id="JAGTJQ010000004">
    <property type="protein sequence ID" value="KAH7033743.1"/>
    <property type="molecule type" value="Genomic_DNA"/>
</dbReference>
<dbReference type="GeneID" id="70179378"/>
<reference evidence="2" key="1">
    <citation type="journal article" date="2021" name="Nat. Commun.">
        <title>Genetic determinants of endophytism in the Arabidopsis root mycobiome.</title>
        <authorList>
            <person name="Mesny F."/>
            <person name="Miyauchi S."/>
            <person name="Thiergart T."/>
            <person name="Pickel B."/>
            <person name="Atanasova L."/>
            <person name="Karlsson M."/>
            <person name="Huettel B."/>
            <person name="Barry K.W."/>
            <person name="Haridas S."/>
            <person name="Chen C."/>
            <person name="Bauer D."/>
            <person name="Andreopoulos W."/>
            <person name="Pangilinan J."/>
            <person name="LaButti K."/>
            <person name="Riley R."/>
            <person name="Lipzen A."/>
            <person name="Clum A."/>
            <person name="Drula E."/>
            <person name="Henrissat B."/>
            <person name="Kohler A."/>
            <person name="Grigoriev I.V."/>
            <person name="Martin F.M."/>
            <person name="Hacquard S."/>
        </authorList>
    </citation>
    <scope>NUCLEOTIDE SEQUENCE</scope>
    <source>
        <strain evidence="2">MPI-CAGE-CH-0230</strain>
    </source>
</reference>